<proteinExistence type="predicted"/>
<dbReference type="EMBL" id="GGEC01091388">
    <property type="protein sequence ID" value="MBX71872.1"/>
    <property type="molecule type" value="Transcribed_RNA"/>
</dbReference>
<organism evidence="1">
    <name type="scientific">Rhizophora mucronata</name>
    <name type="common">Asiatic mangrove</name>
    <dbReference type="NCBI Taxonomy" id="61149"/>
    <lineage>
        <taxon>Eukaryota</taxon>
        <taxon>Viridiplantae</taxon>
        <taxon>Streptophyta</taxon>
        <taxon>Embryophyta</taxon>
        <taxon>Tracheophyta</taxon>
        <taxon>Spermatophyta</taxon>
        <taxon>Magnoliopsida</taxon>
        <taxon>eudicotyledons</taxon>
        <taxon>Gunneridae</taxon>
        <taxon>Pentapetalae</taxon>
        <taxon>rosids</taxon>
        <taxon>fabids</taxon>
        <taxon>Malpighiales</taxon>
        <taxon>Rhizophoraceae</taxon>
        <taxon>Rhizophora</taxon>
    </lineage>
</organism>
<reference evidence="1" key="1">
    <citation type="submission" date="2018-02" db="EMBL/GenBank/DDBJ databases">
        <title>Rhizophora mucronata_Transcriptome.</title>
        <authorList>
            <person name="Meera S.P."/>
            <person name="Sreeshan A."/>
            <person name="Augustine A."/>
        </authorList>
    </citation>
    <scope>NUCLEOTIDE SEQUENCE</scope>
    <source>
        <tissue evidence="1">Leaf</tissue>
    </source>
</reference>
<dbReference type="AlphaFoldDB" id="A0A2P2QXZ8"/>
<sequence length="16" mass="1789">MSISGAIWVLTTLIRQ</sequence>
<protein>
    <submittedName>
        <fullName evidence="1">Uncharacterized protein</fullName>
    </submittedName>
</protein>
<name>A0A2P2QXZ8_RHIMU</name>
<evidence type="ECO:0000313" key="1">
    <source>
        <dbReference type="EMBL" id="MBX71872.1"/>
    </source>
</evidence>
<accession>A0A2P2QXZ8</accession>